<evidence type="ECO:0000313" key="1">
    <source>
        <dbReference type="EMBL" id="CCK69041.1"/>
    </source>
</evidence>
<dbReference type="InterPro" id="IPR014752">
    <property type="entry name" value="Arrestin-like_C"/>
</dbReference>
<protein>
    <recommendedName>
        <fullName evidence="3">Arrestin-like N-terminal domain-containing protein</fullName>
    </recommendedName>
</protein>
<sequence>MAPSTQSELVLVPPTNGLYYTGDDRVSGTFHLKLAKSVPIKKIVVHLKGFAETQTKMNSDYMMSQNGMMMPVQDNKSYHRLLDLERRVFPPDNVWDALEGSSKPFKVNPGSYNYDFEFEQLKGKRPRCLKNHLKNTICFLKRKDIKLPPTFNMHWQELNKIDNLDLYFYSFGKVIYMVEVEVEMGKAMNWFKPFDKVLREHQLVDYIPNPKDLTYPDYENDEVEEALRMNALANLTMPTFSKAKTFLPEDDALPNVKTSGNPLAAIHNDHNATRMLNNVVTAAPTVSRSPTPLAELSGSTAAGPSGTLAGASANVPAGEATPSYASVVGSPVTSTGSAGIGGSLPPPAAPLTRALHIIARRIGSGVPTASDASMWVEIRNSNEGLKRLYRMDPLFKKGSGKFDKVYLICKGNVSEIKRLNVQLARVQLNLVENTAYLSRGVANENVSSLRLIEVSLAGDSQQGDVFNMDKLRVRSRGQDDDTATARCECAIRFKDHLQMRKLQFNEEDYKHRGNRLFSFKTCAIRRTFQLQLLIDWIVDGQTRQSEVVIDNTQIYCQVRPQNERPVPAETPAYLPRYVEPPMYNESVDSKA</sequence>
<reference evidence="1 2" key="1">
    <citation type="journal article" date="2011" name="Proc. Natl. Acad. Sci. U.S.A.">
        <title>Evolutionary erosion of yeast sex chromosomes by mating-type switching accidents.</title>
        <authorList>
            <person name="Gordon J.L."/>
            <person name="Armisen D."/>
            <person name="Proux-Wera E."/>
            <person name="Oheigeartaigh S.S."/>
            <person name="Byrne K.P."/>
            <person name="Wolfe K.H."/>
        </authorList>
    </citation>
    <scope>NUCLEOTIDE SEQUENCE [LARGE SCALE GENOMIC DNA]</scope>
    <source>
        <strain evidence="2">ATCC MYA-139 / BCRC 22969 / CBS 8797 / CCRC 22969 / KCTC 17520 / NBRC 10181 / NCYC 3082</strain>
    </source>
</reference>
<dbReference type="OrthoDB" id="3365616at2759"/>
<dbReference type="GeneID" id="34524691"/>
<dbReference type="Gene3D" id="2.60.40.640">
    <property type="match status" value="1"/>
</dbReference>
<organism evidence="1 2">
    <name type="scientific">Huiozyma naganishii (strain ATCC MYA-139 / BCRC 22969 / CBS 8797 / KCTC 17520 / NBRC 10181 / NCYC 3082 / Yp74L-3)</name>
    <name type="common">Yeast</name>
    <name type="synonym">Kazachstania naganishii</name>
    <dbReference type="NCBI Taxonomy" id="1071383"/>
    <lineage>
        <taxon>Eukaryota</taxon>
        <taxon>Fungi</taxon>
        <taxon>Dikarya</taxon>
        <taxon>Ascomycota</taxon>
        <taxon>Saccharomycotina</taxon>
        <taxon>Saccharomycetes</taxon>
        <taxon>Saccharomycetales</taxon>
        <taxon>Saccharomycetaceae</taxon>
        <taxon>Huiozyma</taxon>
    </lineage>
</organism>
<dbReference type="OMA" id="YSFKTCT"/>
<evidence type="ECO:0000313" key="2">
    <source>
        <dbReference type="Proteomes" id="UP000006310"/>
    </source>
</evidence>
<dbReference type="Proteomes" id="UP000006310">
    <property type="component" value="Chromosome 2"/>
</dbReference>
<name>J7S5B3_HUIN7</name>
<dbReference type="HOGENOM" id="CLU_540776_0_0_1"/>
<gene>
    <name evidence="1" type="primary">KNAG0B06110</name>
    <name evidence="1" type="ordered locus">KNAG_0B06110</name>
</gene>
<dbReference type="AlphaFoldDB" id="J7S5B3"/>
<dbReference type="eggNOG" id="ENOG502QWIY">
    <property type="taxonomic scope" value="Eukaryota"/>
</dbReference>
<dbReference type="CDD" id="cd22952">
    <property type="entry name" value="ART10-like"/>
    <property type="match status" value="1"/>
</dbReference>
<dbReference type="EMBL" id="HE978315">
    <property type="protein sequence ID" value="CCK69041.1"/>
    <property type="molecule type" value="Genomic_DNA"/>
</dbReference>
<evidence type="ECO:0008006" key="3">
    <source>
        <dbReference type="Google" id="ProtNLM"/>
    </source>
</evidence>
<reference evidence="2" key="2">
    <citation type="submission" date="2012-08" db="EMBL/GenBank/DDBJ databases">
        <title>Genome sequence of Kazachstania naganishii.</title>
        <authorList>
            <person name="Gordon J.L."/>
            <person name="Armisen D."/>
            <person name="Proux-Wera E."/>
            <person name="OhEigeartaigh S.S."/>
            <person name="Byrne K.P."/>
            <person name="Wolfe K.H."/>
        </authorList>
    </citation>
    <scope>NUCLEOTIDE SEQUENCE [LARGE SCALE GENOMIC DNA]</scope>
    <source>
        <strain evidence="2">ATCC MYA-139 / BCRC 22969 / CBS 8797 / CCRC 22969 / KCTC 17520 / NBRC 10181 / NCYC 3082</strain>
    </source>
</reference>
<dbReference type="KEGG" id="kng:KNAG_0B06110"/>
<keyword evidence="2" id="KW-1185">Reference proteome</keyword>
<dbReference type="RefSeq" id="XP_022463287.1">
    <property type="nucleotide sequence ID" value="XM_022606609.1"/>
</dbReference>
<dbReference type="STRING" id="1071383.J7S5B3"/>
<accession>J7S5B3</accession>
<proteinExistence type="predicted"/>